<evidence type="ECO:0000256" key="1">
    <source>
        <dbReference type="ARBA" id="ARBA00004370"/>
    </source>
</evidence>
<keyword evidence="4 8" id="KW-0812">Transmembrane</keyword>
<feature type="domain" description="POTRA" evidence="9">
    <location>
        <begin position="63"/>
        <end position="131"/>
    </location>
</feature>
<dbReference type="GO" id="GO:0051301">
    <property type="term" value="P:cell division"/>
    <property type="evidence" value="ECO:0007669"/>
    <property type="project" value="UniProtKB-KW"/>
</dbReference>
<evidence type="ECO:0000256" key="5">
    <source>
        <dbReference type="ARBA" id="ARBA00022989"/>
    </source>
</evidence>
<evidence type="ECO:0000256" key="6">
    <source>
        <dbReference type="ARBA" id="ARBA00023136"/>
    </source>
</evidence>
<dbReference type="Gene3D" id="3.10.20.310">
    <property type="entry name" value="membrane protein fhac"/>
    <property type="match status" value="1"/>
</dbReference>
<evidence type="ECO:0000256" key="8">
    <source>
        <dbReference type="SAM" id="Phobius"/>
    </source>
</evidence>
<evidence type="ECO:0000256" key="4">
    <source>
        <dbReference type="ARBA" id="ARBA00022692"/>
    </source>
</evidence>
<dbReference type="EMBL" id="JBHUNE010000008">
    <property type="protein sequence ID" value="MFD2759016.1"/>
    <property type="molecule type" value="Genomic_DNA"/>
</dbReference>
<protein>
    <submittedName>
        <fullName evidence="10">Cell division protein FtsQ/DivIB</fullName>
    </submittedName>
</protein>
<proteinExistence type="predicted"/>
<dbReference type="Proteomes" id="UP001597492">
    <property type="component" value="Unassembled WGS sequence"/>
</dbReference>
<accession>A0ABW5UZ75</accession>
<evidence type="ECO:0000259" key="9">
    <source>
        <dbReference type="PROSITE" id="PS51779"/>
    </source>
</evidence>
<keyword evidence="7" id="KW-0131">Cell cycle</keyword>
<comment type="caution">
    <text evidence="10">The sequence shown here is derived from an EMBL/GenBank/DDBJ whole genome shotgun (WGS) entry which is preliminary data.</text>
</comment>
<dbReference type="InterPro" id="IPR013685">
    <property type="entry name" value="POTRA_FtsQ_type"/>
</dbReference>
<evidence type="ECO:0000256" key="3">
    <source>
        <dbReference type="ARBA" id="ARBA00022618"/>
    </source>
</evidence>
<dbReference type="PANTHER" id="PTHR37820:SF1">
    <property type="entry name" value="CELL DIVISION PROTEIN FTSQ"/>
    <property type="match status" value="1"/>
</dbReference>
<keyword evidence="3 10" id="KW-0132">Cell division</keyword>
<organism evidence="10 11">
    <name type="scientific">Gulosibacter faecalis</name>
    <dbReference type="NCBI Taxonomy" id="272240"/>
    <lineage>
        <taxon>Bacteria</taxon>
        <taxon>Bacillati</taxon>
        <taxon>Actinomycetota</taxon>
        <taxon>Actinomycetes</taxon>
        <taxon>Micrococcales</taxon>
        <taxon>Microbacteriaceae</taxon>
        <taxon>Gulosibacter</taxon>
    </lineage>
</organism>
<reference evidence="11" key="1">
    <citation type="journal article" date="2019" name="Int. J. Syst. Evol. Microbiol.">
        <title>The Global Catalogue of Microorganisms (GCM) 10K type strain sequencing project: providing services to taxonomists for standard genome sequencing and annotation.</title>
        <authorList>
            <consortium name="The Broad Institute Genomics Platform"/>
            <consortium name="The Broad Institute Genome Sequencing Center for Infectious Disease"/>
            <person name="Wu L."/>
            <person name="Ma J."/>
        </authorList>
    </citation>
    <scope>NUCLEOTIDE SEQUENCE [LARGE SCALE GENOMIC DNA]</scope>
    <source>
        <strain evidence="11">TISTR 1514</strain>
    </source>
</reference>
<sequence>MASENGGLAAVWRAAFARRRHDRAEVRRFTRRRRNRRRGWLIGLSAVGLLIAFVAVAVFTPVMSVRTIEVQGTNRLDDAEVVAALAPLEGTPLAQVSNDDVEALLSEFVLVQSYTVQRTPPSTLVVRVTEREPIGRYQAGGGDSVVDAAGVVLWEFGGEDDPGDTPQLPIIDAGALGSEAFLAAGRVALALPDEFRAEVAEIHATSAENVELTLTSGVQVTWGSAEHSQRKAQVLVALIEATADSGVTSYDVSSPDTPVTR</sequence>
<dbReference type="Pfam" id="PF03799">
    <property type="entry name" value="FtsQ_DivIB_C"/>
    <property type="match status" value="1"/>
</dbReference>
<dbReference type="PROSITE" id="PS51779">
    <property type="entry name" value="POTRA"/>
    <property type="match status" value="1"/>
</dbReference>
<dbReference type="InterPro" id="IPR034746">
    <property type="entry name" value="POTRA"/>
</dbReference>
<keyword evidence="11" id="KW-1185">Reference proteome</keyword>
<dbReference type="InterPro" id="IPR050487">
    <property type="entry name" value="FtsQ_DivIB"/>
</dbReference>
<keyword evidence="5 8" id="KW-1133">Transmembrane helix</keyword>
<evidence type="ECO:0000313" key="11">
    <source>
        <dbReference type="Proteomes" id="UP001597492"/>
    </source>
</evidence>
<evidence type="ECO:0000256" key="7">
    <source>
        <dbReference type="ARBA" id="ARBA00023306"/>
    </source>
</evidence>
<name>A0ABW5UZ75_9MICO</name>
<evidence type="ECO:0000256" key="2">
    <source>
        <dbReference type="ARBA" id="ARBA00022475"/>
    </source>
</evidence>
<dbReference type="PANTHER" id="PTHR37820">
    <property type="entry name" value="CELL DIVISION PROTEIN DIVIB"/>
    <property type="match status" value="1"/>
</dbReference>
<feature type="transmembrane region" description="Helical" evidence="8">
    <location>
        <begin position="39"/>
        <end position="59"/>
    </location>
</feature>
<keyword evidence="6 8" id="KW-0472">Membrane</keyword>
<comment type="subcellular location">
    <subcellularLocation>
        <location evidence="1">Membrane</location>
    </subcellularLocation>
</comment>
<dbReference type="RefSeq" id="WP_019617402.1">
    <property type="nucleotide sequence ID" value="NZ_JBHUNE010000008.1"/>
</dbReference>
<dbReference type="Pfam" id="PF08478">
    <property type="entry name" value="POTRA_1"/>
    <property type="match status" value="1"/>
</dbReference>
<keyword evidence="2" id="KW-1003">Cell membrane</keyword>
<evidence type="ECO:0000313" key="10">
    <source>
        <dbReference type="EMBL" id="MFD2759016.1"/>
    </source>
</evidence>
<dbReference type="InterPro" id="IPR005548">
    <property type="entry name" value="Cell_div_FtsQ/DivIB_C"/>
</dbReference>
<gene>
    <name evidence="10" type="ORF">ACFSW7_11585</name>
</gene>